<evidence type="ECO:0000256" key="8">
    <source>
        <dbReference type="ARBA" id="ARBA00054767"/>
    </source>
</evidence>
<comment type="function">
    <text evidence="8">RNA-binding protein involved in post-transcriptional regulation through transcript degradation.</text>
</comment>
<dbReference type="PANTHER" id="PTHR12515:SF5">
    <property type="entry name" value="PROTEIN SMAUG"/>
    <property type="match status" value="1"/>
</dbReference>
<reference evidence="12" key="1">
    <citation type="submission" date="2022-08" db="EMBL/GenBank/DDBJ databases">
        <authorList>
            <consortium name="DOE Joint Genome Institute"/>
            <person name="Min B."/>
            <person name="Riley R."/>
            <person name="Sierra-Patev S."/>
            <person name="Naranjo-Ortiz M."/>
            <person name="Looney B."/>
            <person name="Konkel Z."/>
            <person name="Slot J.C."/>
            <person name="Sakamoto Y."/>
            <person name="Steenwyk J.L."/>
            <person name="Rokas A."/>
            <person name="Carro J."/>
            <person name="Camarero S."/>
            <person name="Ferreira P."/>
            <person name="Molpeceres G."/>
            <person name="Ruiz-Duenas F.J."/>
            <person name="Serrano A."/>
            <person name="Henrissat B."/>
            <person name="Drula E."/>
            <person name="Hughes K.W."/>
            <person name="Mata J.L."/>
            <person name="Ishikawa N.K."/>
            <person name="Vargas-Isla R."/>
            <person name="Ushijima S."/>
            <person name="Smith C.A."/>
            <person name="Ahrendt S."/>
            <person name="Andreopoulos W."/>
            <person name="He G."/>
            <person name="Labutti K."/>
            <person name="Lipzen A."/>
            <person name="Ng V."/>
            <person name="Sandor L."/>
            <person name="Barry K."/>
            <person name="Martinez A.T."/>
            <person name="Xiao Y."/>
            <person name="Gibbons J.G."/>
            <person name="Terashima K."/>
            <person name="Hibbett D.S."/>
            <person name="Grigoriev I.V."/>
        </authorList>
    </citation>
    <scope>NUCLEOTIDE SEQUENCE</scope>
    <source>
        <strain evidence="12">Sp2 HRB7682 ss15</strain>
    </source>
</reference>
<feature type="transmembrane region" description="Helical" evidence="10">
    <location>
        <begin position="59"/>
        <end position="83"/>
    </location>
</feature>
<proteinExistence type="inferred from homology"/>
<comment type="subcellular location">
    <subcellularLocation>
        <location evidence="1">Cytoplasm</location>
        <location evidence="1">P-body</location>
    </subcellularLocation>
    <subcellularLocation>
        <location evidence="2">Cytoplasm</location>
        <location evidence="2">Cytosol</location>
    </subcellularLocation>
</comment>
<dbReference type="SMART" id="SM00454">
    <property type="entry name" value="SAM"/>
    <property type="match status" value="1"/>
</dbReference>
<feature type="compositionally biased region" description="Low complexity" evidence="9">
    <location>
        <begin position="754"/>
        <end position="776"/>
    </location>
</feature>
<feature type="region of interest" description="Disordered" evidence="9">
    <location>
        <begin position="706"/>
        <end position="725"/>
    </location>
</feature>
<evidence type="ECO:0000256" key="5">
    <source>
        <dbReference type="ARBA" id="ARBA00022884"/>
    </source>
</evidence>
<name>A0A9W9DZR3_9AGAR</name>
<dbReference type="InterPro" id="IPR057327">
    <property type="entry name" value="Vts1_dom"/>
</dbReference>
<evidence type="ECO:0000256" key="7">
    <source>
        <dbReference type="ARBA" id="ARBA00024136"/>
    </source>
</evidence>
<dbReference type="PROSITE" id="PS50105">
    <property type="entry name" value="SAM_DOMAIN"/>
    <property type="match status" value="1"/>
</dbReference>
<keyword evidence="10" id="KW-0472">Membrane</keyword>
<dbReference type="InterPro" id="IPR013761">
    <property type="entry name" value="SAM/pointed_sf"/>
</dbReference>
<dbReference type="Proteomes" id="UP001150238">
    <property type="component" value="Unassembled WGS sequence"/>
</dbReference>
<evidence type="ECO:0000256" key="10">
    <source>
        <dbReference type="SAM" id="Phobius"/>
    </source>
</evidence>
<feature type="region of interest" description="Disordered" evidence="9">
    <location>
        <begin position="751"/>
        <end position="776"/>
    </location>
</feature>
<dbReference type="GO" id="GO:0000932">
    <property type="term" value="C:P-body"/>
    <property type="evidence" value="ECO:0007669"/>
    <property type="project" value="UniProtKB-SubCell"/>
</dbReference>
<dbReference type="Pfam" id="PF25479">
    <property type="entry name" value="Vts1"/>
    <property type="match status" value="1"/>
</dbReference>
<evidence type="ECO:0000313" key="13">
    <source>
        <dbReference type="Proteomes" id="UP001150238"/>
    </source>
</evidence>
<dbReference type="AlphaFoldDB" id="A0A9W9DZR3"/>
<evidence type="ECO:0000256" key="9">
    <source>
        <dbReference type="SAM" id="MobiDB-lite"/>
    </source>
</evidence>
<gene>
    <name evidence="12" type="ORF">C8J55DRAFT_555301</name>
</gene>
<dbReference type="PANTHER" id="PTHR12515">
    <property type="entry name" value="STERILE ALPHA MOTIF DOMAIN CONTAINING PROTEIN 4-RELATED"/>
    <property type="match status" value="1"/>
</dbReference>
<evidence type="ECO:0000259" key="11">
    <source>
        <dbReference type="PROSITE" id="PS50105"/>
    </source>
</evidence>
<comment type="similarity">
    <text evidence="3">Belongs to the VTS1 family.</text>
</comment>
<dbReference type="InterPro" id="IPR050897">
    <property type="entry name" value="SMAUG/VTS1_RNA-bind"/>
</dbReference>
<evidence type="ECO:0000256" key="2">
    <source>
        <dbReference type="ARBA" id="ARBA00004514"/>
    </source>
</evidence>
<dbReference type="GO" id="GO:0005829">
    <property type="term" value="C:cytosol"/>
    <property type="evidence" value="ECO:0007669"/>
    <property type="project" value="UniProtKB-SubCell"/>
</dbReference>
<dbReference type="GO" id="GO:0000289">
    <property type="term" value="P:nuclear-transcribed mRNA poly(A) tail shortening"/>
    <property type="evidence" value="ECO:0007669"/>
    <property type="project" value="TreeGrafter"/>
</dbReference>
<evidence type="ECO:0000313" key="12">
    <source>
        <dbReference type="EMBL" id="KAJ4493906.1"/>
    </source>
</evidence>
<dbReference type="CDD" id="cd09556">
    <property type="entry name" value="SAM_VTS1_fungal"/>
    <property type="match status" value="1"/>
</dbReference>
<dbReference type="Pfam" id="PF07647">
    <property type="entry name" value="SAM_2"/>
    <property type="match status" value="1"/>
</dbReference>
<protein>
    <recommendedName>
        <fullName evidence="7">RNA-binding protein VTS1</fullName>
    </recommendedName>
</protein>
<keyword evidence="10" id="KW-0812">Transmembrane</keyword>
<keyword evidence="10" id="KW-1133">Transmembrane helix</keyword>
<feature type="domain" description="SAM" evidence="11">
    <location>
        <begin position="909"/>
        <end position="967"/>
    </location>
</feature>
<evidence type="ECO:0000256" key="3">
    <source>
        <dbReference type="ARBA" id="ARBA00007325"/>
    </source>
</evidence>
<accession>A0A9W9DZR3</accession>
<dbReference type="SUPFAM" id="SSF47769">
    <property type="entry name" value="SAM/Pointed domain"/>
    <property type="match status" value="1"/>
</dbReference>
<keyword evidence="4" id="KW-0963">Cytoplasm</keyword>
<dbReference type="EMBL" id="JANVFS010000003">
    <property type="protein sequence ID" value="KAJ4493906.1"/>
    <property type="molecule type" value="Genomic_DNA"/>
</dbReference>
<feature type="region of interest" description="Disordered" evidence="9">
    <location>
        <begin position="832"/>
        <end position="864"/>
    </location>
</feature>
<dbReference type="InterPro" id="IPR037635">
    <property type="entry name" value="VTS1_SAM"/>
</dbReference>
<keyword evidence="5" id="KW-0694">RNA-binding</keyword>
<dbReference type="GO" id="GO:0003729">
    <property type="term" value="F:mRNA binding"/>
    <property type="evidence" value="ECO:0007669"/>
    <property type="project" value="InterPro"/>
</dbReference>
<organism evidence="12 13">
    <name type="scientific">Lentinula lateritia</name>
    <dbReference type="NCBI Taxonomy" id="40482"/>
    <lineage>
        <taxon>Eukaryota</taxon>
        <taxon>Fungi</taxon>
        <taxon>Dikarya</taxon>
        <taxon>Basidiomycota</taxon>
        <taxon>Agaricomycotina</taxon>
        <taxon>Agaricomycetes</taxon>
        <taxon>Agaricomycetidae</taxon>
        <taxon>Agaricales</taxon>
        <taxon>Marasmiineae</taxon>
        <taxon>Omphalotaceae</taxon>
        <taxon>Lentinula</taxon>
    </lineage>
</organism>
<evidence type="ECO:0000256" key="6">
    <source>
        <dbReference type="ARBA" id="ARBA00024046"/>
    </source>
</evidence>
<comment type="subunit">
    <text evidence="6">Monomer. Binds to RNA.</text>
</comment>
<evidence type="ECO:0000256" key="1">
    <source>
        <dbReference type="ARBA" id="ARBA00004201"/>
    </source>
</evidence>
<dbReference type="Gene3D" id="1.10.150.50">
    <property type="entry name" value="Transcription Factor, Ets-1"/>
    <property type="match status" value="1"/>
</dbReference>
<evidence type="ECO:0000256" key="4">
    <source>
        <dbReference type="ARBA" id="ARBA00022490"/>
    </source>
</evidence>
<reference evidence="12" key="2">
    <citation type="journal article" date="2023" name="Proc. Natl. Acad. Sci. U.S.A.">
        <title>A global phylogenomic analysis of the shiitake genus Lentinula.</title>
        <authorList>
            <person name="Sierra-Patev S."/>
            <person name="Min B."/>
            <person name="Naranjo-Ortiz M."/>
            <person name="Looney B."/>
            <person name="Konkel Z."/>
            <person name="Slot J.C."/>
            <person name="Sakamoto Y."/>
            <person name="Steenwyk J.L."/>
            <person name="Rokas A."/>
            <person name="Carro J."/>
            <person name="Camarero S."/>
            <person name="Ferreira P."/>
            <person name="Molpeceres G."/>
            <person name="Ruiz-Duenas F.J."/>
            <person name="Serrano A."/>
            <person name="Henrissat B."/>
            <person name="Drula E."/>
            <person name="Hughes K.W."/>
            <person name="Mata J.L."/>
            <person name="Ishikawa N.K."/>
            <person name="Vargas-Isla R."/>
            <person name="Ushijima S."/>
            <person name="Smith C.A."/>
            <person name="Donoghue J."/>
            <person name="Ahrendt S."/>
            <person name="Andreopoulos W."/>
            <person name="He G."/>
            <person name="LaButti K."/>
            <person name="Lipzen A."/>
            <person name="Ng V."/>
            <person name="Riley R."/>
            <person name="Sandor L."/>
            <person name="Barry K."/>
            <person name="Martinez A.T."/>
            <person name="Xiao Y."/>
            <person name="Gibbons J.G."/>
            <person name="Terashima K."/>
            <person name="Grigoriev I.V."/>
            <person name="Hibbett D."/>
        </authorList>
    </citation>
    <scope>NUCLEOTIDE SEQUENCE</scope>
    <source>
        <strain evidence="12">Sp2 HRB7682 ss15</strain>
    </source>
</reference>
<dbReference type="InterPro" id="IPR001660">
    <property type="entry name" value="SAM"/>
</dbReference>
<comment type="caution">
    <text evidence="12">The sequence shown here is derived from an EMBL/GenBank/DDBJ whole genome shotgun (WGS) entry which is preliminary data.</text>
</comment>
<sequence length="1004" mass="110116">MAVPAFRLTARAREASASPSVSLEKGRHRMRAPRTPITLEAPILTSRRPQPTSTDRNNLYIAVLVSLLAFACFACFGTAYYLYKFRWSHFLEVGPRRADEVFKVIEIDPHIEACPQLNLREEKYLSYLPHSGFHNQRIALENALALSHILNRTLLVPPIRLGSKPLRYVNYDSLYSFVALSGKENFTHCSRTALNVPLPSECLDYFDYTLLSWEWLIDFSAIRARQPTILRWNLTDVWIHDCLNISFANTHTLKDSGRYQFRFVDDISLSPNAKFSEDLQIDTLASVKEPLLQIGTLFGSSRLHLSVPENRRVRSQIRESMVLTNPYLLYAAESVAKALGESYIAVHVRLGDGQFQANGGTKARSVWWSLIRDELKIPVADIVALEQNIGKPITDSSTFSDQKMNDFQEGLSISDSNLRCRKGHHTQSHLSPLNVPLYIATDVKDPATDPDLALFFHAFPCTFHLGDFLGHIDTLDHLENLYDGLKLKPFLIPFLDAIIVGMASRAMGTPGSTFSTYITDVLWPKYHNLAISERDIDMLSTQPSNLTKKFPAELQPSSLHPSTAGNSLFEPRPNASGFAVPPSPRVAGANGEIIDQWFQDLQKYEATLGAMAVASEDIKFREELGTIEQWFKLLSESEQTASLYTLLQHAKPAQVKFLSAVLQQMSDGAPAVAAADNSANKAGRGVRPPSLNLPGTPIASQFESPAVENDAPGAKVKGPQTEQTQEVVVKPSEETSWASMVATPQDLMFKKGGDVPPNAAAAAAPSDPAAPTSVPTAPSGLVGPAAGMAAGLAAGMMNPFNMAMLNNIGFSTEAQILAVQLVMSGLVQPSGIQKPIQPKPHSRAANASNNWRSPASARYPGSALRSSGLRSSALRSALKAQTPKSAVSTNTLGSATTPKIEDIDPELLKDVPVWLKSLRLHKYTDCFTGMTWEDMIDLNEDQLEKRGVVALGARRRMIKTFENVKRKMGIEFTPTIPVTAGVEPISSLPNMGEVSVPRSAAPNL</sequence>